<dbReference type="AlphaFoldDB" id="A0A1J1GMV6"/>
<sequence length="195" mass="22524">MAYRNLQNVKLTNASSAKYGSPEKCTYSCIHENKEKSNNEESFKQWLHKFNTRKLTQRNEEKNNKCQSNEITDKGIPKENSSTDENPSKNNDYECLVACSPCFSIYAKIDCIKECLIRENDNEASIDQKRDSQSNDDQENASQSNDDQENASQSNDDQENDSQSNDNEENSPKLSLRERFSKKPYEVIYFVTLPF</sequence>
<dbReference type="OMA" id="YSCIHEN"/>
<feature type="region of interest" description="Disordered" evidence="1">
    <location>
        <begin position="57"/>
        <end position="90"/>
    </location>
</feature>
<reference evidence="2" key="1">
    <citation type="submission" date="2015-04" db="EMBL/GenBank/DDBJ databases">
        <authorList>
            <consortium name="Pathogen Informatics"/>
        </authorList>
    </citation>
    <scope>NUCLEOTIDE SEQUENCE [LARGE SCALE GENOMIC DNA]</scope>
    <source>
        <strain evidence="2">8A</strain>
    </source>
</reference>
<feature type="compositionally biased region" description="Basic and acidic residues" evidence="1">
    <location>
        <begin position="124"/>
        <end position="133"/>
    </location>
</feature>
<evidence type="ECO:0000313" key="3">
    <source>
        <dbReference type="Proteomes" id="UP000220797"/>
    </source>
</evidence>
<dbReference type="Proteomes" id="UP000220797">
    <property type="component" value="Unassembled WGS sequence"/>
</dbReference>
<dbReference type="GeneID" id="39728531"/>
<dbReference type="EMBL" id="CVMV01000018">
    <property type="protein sequence ID" value="CRG93597.1"/>
    <property type="molecule type" value="Genomic_DNA"/>
</dbReference>
<protein>
    <submittedName>
        <fullName evidence="2">Uncharacterized protein</fullName>
    </submittedName>
</protein>
<proteinExistence type="predicted"/>
<gene>
    <name evidence="2" type="ORF">PGAL8A_00000900</name>
</gene>
<accession>A0A1J1GMV6</accession>
<organism evidence="2 3">
    <name type="scientific">Plasmodium gallinaceum</name>
    <dbReference type="NCBI Taxonomy" id="5849"/>
    <lineage>
        <taxon>Eukaryota</taxon>
        <taxon>Sar</taxon>
        <taxon>Alveolata</taxon>
        <taxon>Apicomplexa</taxon>
        <taxon>Aconoidasida</taxon>
        <taxon>Haemosporida</taxon>
        <taxon>Plasmodiidae</taxon>
        <taxon>Plasmodium</taxon>
        <taxon>Plasmodium (Haemamoeba)</taxon>
    </lineage>
</organism>
<keyword evidence="3" id="KW-1185">Reference proteome</keyword>
<evidence type="ECO:0000256" key="1">
    <source>
        <dbReference type="SAM" id="MobiDB-lite"/>
    </source>
</evidence>
<evidence type="ECO:0000313" key="2">
    <source>
        <dbReference type="EMBL" id="CRG93597.1"/>
    </source>
</evidence>
<comment type="caution">
    <text evidence="2">The sequence shown here is derived from an EMBL/GenBank/DDBJ whole genome shotgun (WGS) entry which is preliminary data.</text>
</comment>
<dbReference type="VEuPathDB" id="PlasmoDB:PGAL8A_00000900"/>
<feature type="compositionally biased region" description="Polar residues" evidence="1">
    <location>
        <begin position="79"/>
        <end position="90"/>
    </location>
</feature>
<feature type="region of interest" description="Disordered" evidence="1">
    <location>
        <begin position="124"/>
        <end position="177"/>
    </location>
</feature>
<dbReference type="RefSeq" id="XP_028526419.1">
    <property type="nucleotide sequence ID" value="XM_028674827.1"/>
</dbReference>
<name>A0A1J1GMV6_PLAGA</name>